<proteinExistence type="predicted"/>
<reference evidence="3" key="1">
    <citation type="submission" date="2019-03" db="EMBL/GenBank/DDBJ databases">
        <title>Aquabacterium pictum sp.nov., the first bacteriochlorophyll a-containing freshwater bacterium in the genus Aquabacterium of the class Betaproteobacteria.</title>
        <authorList>
            <person name="Hirose S."/>
            <person name="Tank M."/>
            <person name="Hara E."/>
            <person name="Tamaki H."/>
            <person name="Takaichi S."/>
            <person name="Haruta S."/>
            <person name="Hanada S."/>
        </authorList>
    </citation>
    <scope>NUCLEOTIDE SEQUENCE [LARGE SCALE GENOMIC DNA]</scope>
    <source>
        <strain evidence="3">W35</strain>
    </source>
</reference>
<name>A0A480AN61_9BURK</name>
<evidence type="ECO:0000256" key="1">
    <source>
        <dbReference type="SAM" id="Phobius"/>
    </source>
</evidence>
<protein>
    <submittedName>
        <fullName evidence="2">Uncharacterized protein</fullName>
    </submittedName>
</protein>
<keyword evidence="1" id="KW-0812">Transmembrane</keyword>
<keyword evidence="3" id="KW-1185">Reference proteome</keyword>
<dbReference type="Proteomes" id="UP000301751">
    <property type="component" value="Unassembled WGS sequence"/>
</dbReference>
<comment type="caution">
    <text evidence="2">The sequence shown here is derived from an EMBL/GenBank/DDBJ whole genome shotgun (WGS) entry which is preliminary data.</text>
</comment>
<evidence type="ECO:0000313" key="3">
    <source>
        <dbReference type="Proteomes" id="UP000301751"/>
    </source>
</evidence>
<feature type="transmembrane region" description="Helical" evidence="1">
    <location>
        <begin position="51"/>
        <end position="70"/>
    </location>
</feature>
<gene>
    <name evidence="2" type="ORF">AQPW35_05630</name>
</gene>
<sequence length="142" mass="15565">MSAAVGRWLLGRLQWWRQQPHHVVGALLLIGAWVTFYAYEFAAPRLWAELWNIGGALGRLLLLGLVVLAYRSAPVTAAALWWAVEDLQVVGCGVWWMVSPWPLESGENQCSTLVGVPLSLAGLSLGAVLAWVVHRATVEPAR</sequence>
<feature type="transmembrane region" description="Helical" evidence="1">
    <location>
        <begin position="77"/>
        <end position="98"/>
    </location>
</feature>
<dbReference type="EMBL" id="BJCL01000001">
    <property type="protein sequence ID" value="GCL61482.1"/>
    <property type="molecule type" value="Genomic_DNA"/>
</dbReference>
<dbReference type="RefSeq" id="WP_137731228.1">
    <property type="nucleotide sequence ID" value="NZ_BJCL01000001.1"/>
</dbReference>
<evidence type="ECO:0000313" key="2">
    <source>
        <dbReference type="EMBL" id="GCL61482.1"/>
    </source>
</evidence>
<feature type="transmembrane region" description="Helical" evidence="1">
    <location>
        <begin position="21"/>
        <end position="39"/>
    </location>
</feature>
<feature type="transmembrane region" description="Helical" evidence="1">
    <location>
        <begin position="113"/>
        <end position="133"/>
    </location>
</feature>
<organism evidence="2 3">
    <name type="scientific">Pseudaquabacterium pictum</name>
    <dbReference type="NCBI Taxonomy" id="2315236"/>
    <lineage>
        <taxon>Bacteria</taxon>
        <taxon>Pseudomonadati</taxon>
        <taxon>Pseudomonadota</taxon>
        <taxon>Betaproteobacteria</taxon>
        <taxon>Burkholderiales</taxon>
        <taxon>Sphaerotilaceae</taxon>
        <taxon>Pseudaquabacterium</taxon>
    </lineage>
</organism>
<keyword evidence="1" id="KW-1133">Transmembrane helix</keyword>
<dbReference type="AlphaFoldDB" id="A0A480AN61"/>
<keyword evidence="1" id="KW-0472">Membrane</keyword>
<accession>A0A480AN61</accession>